<protein>
    <submittedName>
        <fullName evidence="1">SHOCT domain-containing protein</fullName>
    </submittedName>
</protein>
<proteinExistence type="predicted"/>
<dbReference type="AlphaFoldDB" id="A0AAU7JYC2"/>
<evidence type="ECO:0000313" key="1">
    <source>
        <dbReference type="EMBL" id="XBO45345.1"/>
    </source>
</evidence>
<accession>A0AAU7JYC2</accession>
<dbReference type="EMBL" id="CP157483">
    <property type="protein sequence ID" value="XBO45345.1"/>
    <property type="molecule type" value="Genomic_DNA"/>
</dbReference>
<sequence>MTGRRPSATLATMLDGWLLPREVIMSGVVGNEGLDRLFVLLTPLQILILREGRACRVSSLAFAEWTGWQLYPAWSGPTFVLGTHHGLVELRSVDATHAQQFVYATEHHVASALAPSGLYAPAAWIGQALDALVTAVLTARGAGPAQEFEIGTLVAAQSRDMLAAAVRTAGSLTLEMAWSLFALGEMAGAPPALGGPGNTVRDLLATWAAPFVPAECELFTVGSPAGRADVARAAEEVVRVFSAGVPVQDRGAVSVFANLTQQLHDLATPVRQLAAPAVIDASGEGGVLAQLERLATLHATGALTDEEFVSLKHQLLATSG</sequence>
<organism evidence="1">
    <name type="scientific">Pedococcus sp. KACC 23699</name>
    <dbReference type="NCBI Taxonomy" id="3149228"/>
    <lineage>
        <taxon>Bacteria</taxon>
        <taxon>Bacillati</taxon>
        <taxon>Actinomycetota</taxon>
        <taxon>Actinomycetes</taxon>
        <taxon>Micrococcales</taxon>
        <taxon>Intrasporangiaceae</taxon>
        <taxon>Pedococcus</taxon>
    </lineage>
</organism>
<gene>
    <name evidence="1" type="ORF">ABEG17_08445</name>
</gene>
<reference evidence="1" key="1">
    <citation type="submission" date="2024-05" db="EMBL/GenBank/DDBJ databases">
        <authorList>
            <person name="Kim S."/>
            <person name="Heo J."/>
            <person name="Choi H."/>
            <person name="Choi Y."/>
            <person name="Kwon S.-W."/>
            <person name="Kim Y."/>
        </authorList>
    </citation>
    <scope>NUCLEOTIDE SEQUENCE</scope>
    <source>
        <strain evidence="1">KACC 23699</strain>
    </source>
</reference>
<name>A0AAU7JYC2_9MICO</name>
<dbReference type="RefSeq" id="WP_406832837.1">
    <property type="nucleotide sequence ID" value="NZ_CP157483.1"/>
</dbReference>